<keyword evidence="1" id="KW-0812">Transmembrane</keyword>
<dbReference type="EMBL" id="FNUK01000001">
    <property type="protein sequence ID" value="SEF40271.1"/>
    <property type="molecule type" value="Genomic_DNA"/>
</dbReference>
<evidence type="ECO:0000259" key="2">
    <source>
        <dbReference type="Pfam" id="PF07786"/>
    </source>
</evidence>
<feature type="transmembrane region" description="Helical" evidence="1">
    <location>
        <begin position="160"/>
        <end position="181"/>
    </location>
</feature>
<organism evidence="3 4">
    <name type="scientific">Caloramator fervidus</name>
    <dbReference type="NCBI Taxonomy" id="29344"/>
    <lineage>
        <taxon>Bacteria</taxon>
        <taxon>Bacillati</taxon>
        <taxon>Bacillota</taxon>
        <taxon>Clostridia</taxon>
        <taxon>Eubacteriales</taxon>
        <taxon>Clostridiaceae</taxon>
        <taxon>Caloramator</taxon>
    </lineage>
</organism>
<feature type="transmembrane region" description="Helical" evidence="1">
    <location>
        <begin position="120"/>
        <end position="140"/>
    </location>
</feature>
<keyword evidence="1" id="KW-0472">Membrane</keyword>
<keyword evidence="1" id="KW-1133">Transmembrane helix</keyword>
<dbReference type="AlphaFoldDB" id="A0A1H5RRX8"/>
<name>A0A1H5RRX8_9CLOT</name>
<dbReference type="InterPro" id="IPR012429">
    <property type="entry name" value="HGSNAT_cat"/>
</dbReference>
<dbReference type="OrthoDB" id="9807591at2"/>
<feature type="domain" description="Heparan-alpha-glucosaminide N-acetyltransferase catalytic" evidence="2">
    <location>
        <begin position="4"/>
        <end position="211"/>
    </location>
</feature>
<evidence type="ECO:0000256" key="1">
    <source>
        <dbReference type="SAM" id="Phobius"/>
    </source>
</evidence>
<keyword evidence="4" id="KW-1185">Reference proteome</keyword>
<sequence length="231" mass="27312">MKKRIFEIDLLRFIAIFLMILYHLAYDVQYYLGKYINFEGLGWTFIGKTASFLFILVSGISSGFSKNNIKRGIKTFAWGLVVTFFTFIFLKEEYVRFGILHFLGLCMMIYPFLYNINSIVLLILSFVSLYLSLLFKKITINTFLFLPFGLYYKGFSSIDYFPIFPYISIYILGIIIYKNFYEKGKTLFKIKIGFIEYISQKSLVIYLIHQPILLGIIYLIKLLRRIAYDIF</sequence>
<dbReference type="RefSeq" id="WP_159945761.1">
    <property type="nucleotide sequence ID" value="NZ_FNUK01000001.1"/>
</dbReference>
<feature type="transmembrane region" description="Helical" evidence="1">
    <location>
        <begin position="10"/>
        <end position="28"/>
    </location>
</feature>
<feature type="transmembrane region" description="Helical" evidence="1">
    <location>
        <begin position="202"/>
        <end position="220"/>
    </location>
</feature>
<evidence type="ECO:0000313" key="3">
    <source>
        <dbReference type="EMBL" id="SEF40271.1"/>
    </source>
</evidence>
<gene>
    <name evidence="3" type="ORF">SAMN05660865_00154</name>
</gene>
<dbReference type="Proteomes" id="UP000242850">
    <property type="component" value="Unassembled WGS sequence"/>
</dbReference>
<protein>
    <submittedName>
        <fullName evidence="3">Uncharacterized membrane protein</fullName>
    </submittedName>
</protein>
<accession>A0A1H5RRX8</accession>
<proteinExistence type="predicted"/>
<feature type="transmembrane region" description="Helical" evidence="1">
    <location>
        <begin position="72"/>
        <end position="90"/>
    </location>
</feature>
<dbReference type="Pfam" id="PF07786">
    <property type="entry name" value="HGSNAT_cat"/>
    <property type="match status" value="1"/>
</dbReference>
<feature type="transmembrane region" description="Helical" evidence="1">
    <location>
        <begin position="40"/>
        <end position="60"/>
    </location>
</feature>
<reference evidence="4" key="1">
    <citation type="submission" date="2016-10" db="EMBL/GenBank/DDBJ databases">
        <authorList>
            <person name="Varghese N."/>
            <person name="Submissions S."/>
        </authorList>
    </citation>
    <scope>NUCLEOTIDE SEQUENCE [LARGE SCALE GENOMIC DNA]</scope>
    <source>
        <strain evidence="4">DSM 5463</strain>
    </source>
</reference>
<evidence type="ECO:0000313" key="4">
    <source>
        <dbReference type="Proteomes" id="UP000242850"/>
    </source>
</evidence>
<feature type="transmembrane region" description="Helical" evidence="1">
    <location>
        <begin position="96"/>
        <end position="113"/>
    </location>
</feature>